<dbReference type="Pfam" id="PF07859">
    <property type="entry name" value="Abhydrolase_3"/>
    <property type="match status" value="1"/>
</dbReference>
<gene>
    <name evidence="4" type="ORF">MOBT1_001854</name>
</gene>
<dbReference type="InterPro" id="IPR029058">
    <property type="entry name" value="AB_hydrolase_fold"/>
</dbReference>
<dbReference type="PANTHER" id="PTHR23024">
    <property type="entry name" value="ARYLACETAMIDE DEACETYLASE"/>
    <property type="match status" value="1"/>
</dbReference>
<evidence type="ECO:0000259" key="3">
    <source>
        <dbReference type="Pfam" id="PF07859"/>
    </source>
</evidence>
<dbReference type="AlphaFoldDB" id="A0AAF0E0W7"/>
<reference evidence="4" key="1">
    <citation type="submission" date="2023-03" db="EMBL/GenBank/DDBJ databases">
        <title>Mating type loci evolution in Malassezia.</title>
        <authorList>
            <person name="Coelho M.A."/>
        </authorList>
    </citation>
    <scope>NUCLEOTIDE SEQUENCE</scope>
    <source>
        <strain evidence="4">CBS 7876</strain>
    </source>
</reference>
<dbReference type="InterPro" id="IPR050466">
    <property type="entry name" value="Carboxylest/Gibb_receptor"/>
</dbReference>
<evidence type="ECO:0000313" key="5">
    <source>
        <dbReference type="Proteomes" id="UP001214603"/>
    </source>
</evidence>
<name>A0AAF0E0W7_9BASI</name>
<comment type="catalytic activity">
    <reaction evidence="1">
        <text>a diacylglycerol + H2O = a monoacylglycerol + a fatty acid + H(+)</text>
        <dbReference type="Rhea" id="RHEA:32731"/>
        <dbReference type="ChEBI" id="CHEBI:15377"/>
        <dbReference type="ChEBI" id="CHEBI:15378"/>
        <dbReference type="ChEBI" id="CHEBI:17408"/>
        <dbReference type="ChEBI" id="CHEBI:18035"/>
        <dbReference type="ChEBI" id="CHEBI:28868"/>
    </reaction>
</comment>
<comment type="catalytic activity">
    <reaction evidence="2">
        <text>a monoacylglycerol + H2O = glycerol + a fatty acid + H(+)</text>
        <dbReference type="Rhea" id="RHEA:15245"/>
        <dbReference type="ChEBI" id="CHEBI:15377"/>
        <dbReference type="ChEBI" id="CHEBI:15378"/>
        <dbReference type="ChEBI" id="CHEBI:17408"/>
        <dbReference type="ChEBI" id="CHEBI:17754"/>
        <dbReference type="ChEBI" id="CHEBI:28868"/>
    </reaction>
</comment>
<dbReference type="EMBL" id="CP119936">
    <property type="protein sequence ID" value="WFD03165.1"/>
    <property type="molecule type" value="Genomic_DNA"/>
</dbReference>
<accession>A0AAF0E0W7</accession>
<evidence type="ECO:0000256" key="2">
    <source>
        <dbReference type="ARBA" id="ARBA00048461"/>
    </source>
</evidence>
<keyword evidence="5" id="KW-1185">Reference proteome</keyword>
<proteinExistence type="predicted"/>
<dbReference type="Proteomes" id="UP001214603">
    <property type="component" value="Chromosome 3"/>
</dbReference>
<evidence type="ECO:0000256" key="1">
    <source>
        <dbReference type="ARBA" id="ARBA00047591"/>
    </source>
</evidence>
<dbReference type="SUPFAM" id="SSF53474">
    <property type="entry name" value="alpha/beta-Hydrolases"/>
    <property type="match status" value="1"/>
</dbReference>
<dbReference type="GO" id="GO:0016787">
    <property type="term" value="F:hydrolase activity"/>
    <property type="evidence" value="ECO:0007669"/>
    <property type="project" value="InterPro"/>
</dbReference>
<dbReference type="InterPro" id="IPR013094">
    <property type="entry name" value="AB_hydrolase_3"/>
</dbReference>
<evidence type="ECO:0000313" key="4">
    <source>
        <dbReference type="EMBL" id="WFD03165.1"/>
    </source>
</evidence>
<organism evidence="4 5">
    <name type="scientific">Malassezia obtusa</name>
    <dbReference type="NCBI Taxonomy" id="76774"/>
    <lineage>
        <taxon>Eukaryota</taxon>
        <taxon>Fungi</taxon>
        <taxon>Dikarya</taxon>
        <taxon>Basidiomycota</taxon>
        <taxon>Ustilaginomycotina</taxon>
        <taxon>Malasseziomycetes</taxon>
        <taxon>Malasseziales</taxon>
        <taxon>Malasseziaceae</taxon>
        <taxon>Malassezia</taxon>
    </lineage>
</organism>
<feature type="domain" description="Alpha/beta hydrolase fold-3" evidence="3">
    <location>
        <begin position="79"/>
        <end position="286"/>
    </location>
</feature>
<protein>
    <recommendedName>
        <fullName evidence="3">Alpha/beta hydrolase fold-3 domain-containing protein</fullName>
    </recommendedName>
</protein>
<dbReference type="PANTHER" id="PTHR23024:SF242">
    <property type="entry name" value="ALPHA_BETA HYDROLASE FOLD-3 DOMAIN-CONTAINING PROTEIN-RELATED"/>
    <property type="match status" value="1"/>
</dbReference>
<sequence length="317" mass="35182">MTVQDLISQATLWFFAILLRVHDFVKIQLTQHERPLVPGVRVEHFEIPSREAGRTIAAIRYTPEGAQGALPTHVSWQASGWVLKRLGLDRCMHSTLAKRLNATVIDAAYRKGPWYKYPAAQEDCEDAVAYVFANPAKYDTSRVTLGGSSAGGCMALTTAMSFGPSKIKGVFSLYPVTHIVPSSDMDSKKQQNPKFYSGIVIPSAVMGLFVRAYARRDERAELAQPRFSPYFGDVSKLPEHVLVACGDADTLYEDGRKMVEKIHREGSAGQKQHTAFLSIPNEAHEFNNFPSAPNSFEWRDKLYDAAVATLRASWGSP</sequence>
<dbReference type="Gene3D" id="3.40.50.1820">
    <property type="entry name" value="alpha/beta hydrolase"/>
    <property type="match status" value="1"/>
</dbReference>